<dbReference type="PANTHER" id="PTHR31591:SF1">
    <property type="entry name" value="UPF0613 PROTEIN PB24D3.06C"/>
    <property type="match status" value="1"/>
</dbReference>
<dbReference type="OrthoDB" id="10034502at2759"/>
<evidence type="ECO:0000313" key="1">
    <source>
        <dbReference type="EMBL" id="PLB35823.1"/>
    </source>
</evidence>
<proteinExistence type="predicted"/>
<accession>A0A2I2F5C9</accession>
<evidence type="ECO:0000313" key="2">
    <source>
        <dbReference type="Proteomes" id="UP000234585"/>
    </source>
</evidence>
<dbReference type="PANTHER" id="PTHR31591">
    <property type="entry name" value="UPF0613 PROTEIN PB24D3.06C"/>
    <property type="match status" value="1"/>
</dbReference>
<name>A0A2I2F5C9_ASPCN</name>
<dbReference type="InterPro" id="IPR013744">
    <property type="entry name" value="SidJ"/>
</dbReference>
<dbReference type="EMBL" id="KZ559157">
    <property type="protein sequence ID" value="PLB35823.1"/>
    <property type="molecule type" value="Genomic_DNA"/>
</dbReference>
<protein>
    <submittedName>
        <fullName evidence="1">Uncharacterized protein</fullName>
    </submittedName>
</protein>
<keyword evidence="2" id="KW-1185">Reference proteome</keyword>
<dbReference type="Pfam" id="PF08538">
    <property type="entry name" value="DUF1749"/>
    <property type="match status" value="1"/>
</dbReference>
<dbReference type="Gene3D" id="3.40.50.1820">
    <property type="entry name" value="alpha/beta hydrolase"/>
    <property type="match status" value="1"/>
</dbReference>
<gene>
    <name evidence="1" type="ORF">BDW47DRAFT_109556</name>
</gene>
<dbReference type="InterPro" id="IPR029058">
    <property type="entry name" value="AB_hydrolase_fold"/>
</dbReference>
<dbReference type="AlphaFoldDB" id="A0A2I2F5C9"/>
<dbReference type="GeneID" id="36520652"/>
<reference evidence="1 2" key="1">
    <citation type="submission" date="2017-12" db="EMBL/GenBank/DDBJ databases">
        <authorList>
            <consortium name="DOE Joint Genome Institute"/>
            <person name="Haridas S."/>
            <person name="Kjaerbolling I."/>
            <person name="Vesth T.C."/>
            <person name="Frisvad J.C."/>
            <person name="Nybo J.L."/>
            <person name="Theobald S."/>
            <person name="Kuo A."/>
            <person name="Bowyer P."/>
            <person name="Matsuda Y."/>
            <person name="Mondo S."/>
            <person name="Lyhne E.K."/>
            <person name="Kogle M.E."/>
            <person name="Clum A."/>
            <person name="Lipzen A."/>
            <person name="Salamov A."/>
            <person name="Ngan C.Y."/>
            <person name="Daum C."/>
            <person name="Chiniquy J."/>
            <person name="Barry K."/>
            <person name="LaButti K."/>
            <person name="Simmons B.A."/>
            <person name="Magnuson J.K."/>
            <person name="Mortensen U.H."/>
            <person name="Larsen T.O."/>
            <person name="Grigoriev I.V."/>
            <person name="Baker S.E."/>
            <person name="Andersen M.R."/>
            <person name="Nordberg H.P."/>
            <person name="Cantor M.N."/>
            <person name="Hua S.X."/>
        </authorList>
    </citation>
    <scope>NUCLEOTIDE SEQUENCE [LARGE SCALE GENOMIC DNA]</scope>
    <source>
        <strain evidence="1 2">CBS 102.13</strain>
    </source>
</reference>
<sequence length="234" mass="25241">MGHSTGSQCVLHYLSRENPHAAPAPAFDPYLVNVVRPAVDGAIMQAAVSDREAMQCVLAGGIGDRSAEECRRVYEKMVSLAREAEKARGVGGEDFVLPLELTSMIYPGLTAVSGRRFLSLVSPESPAAPREDDMFSSDIGDAVLKGTFGMVRERGLLEGGLMVLMSGADQSVPEWVDKEALLARWRRATDGDGPPIWDHEHSGLIPNASHALSNDDQAKPRQFLVEKVLGFLGV</sequence>
<dbReference type="STRING" id="41067.A0A2I2F5C9"/>
<dbReference type="RefSeq" id="XP_024669835.1">
    <property type="nucleotide sequence ID" value="XM_024813492.1"/>
</dbReference>
<dbReference type="Proteomes" id="UP000234585">
    <property type="component" value="Unassembled WGS sequence"/>
</dbReference>
<organism evidence="1 2">
    <name type="scientific">Aspergillus candidus</name>
    <dbReference type="NCBI Taxonomy" id="41067"/>
    <lineage>
        <taxon>Eukaryota</taxon>
        <taxon>Fungi</taxon>
        <taxon>Dikarya</taxon>
        <taxon>Ascomycota</taxon>
        <taxon>Pezizomycotina</taxon>
        <taxon>Eurotiomycetes</taxon>
        <taxon>Eurotiomycetidae</taxon>
        <taxon>Eurotiales</taxon>
        <taxon>Aspergillaceae</taxon>
        <taxon>Aspergillus</taxon>
        <taxon>Aspergillus subgen. Circumdati</taxon>
    </lineage>
</organism>